<comment type="caution">
    <text evidence="2">The sequence shown here is derived from an EMBL/GenBank/DDBJ whole genome shotgun (WGS) entry which is preliminary data.</text>
</comment>
<gene>
    <name evidence="2" type="ORF">GUJ93_ZPchr0013g35383</name>
</gene>
<reference evidence="2" key="1">
    <citation type="journal article" date="2021" name="bioRxiv">
        <title>Whole Genome Assembly and Annotation of Northern Wild Rice, Zizania palustris L., Supports a Whole Genome Duplication in the Zizania Genus.</title>
        <authorList>
            <person name="Haas M."/>
            <person name="Kono T."/>
            <person name="Macchietto M."/>
            <person name="Millas R."/>
            <person name="McGilp L."/>
            <person name="Shao M."/>
            <person name="Duquette J."/>
            <person name="Hirsch C.N."/>
            <person name="Kimball J."/>
        </authorList>
    </citation>
    <scope>NUCLEOTIDE SEQUENCE</scope>
    <source>
        <tissue evidence="2">Fresh leaf tissue</tissue>
    </source>
</reference>
<reference evidence="2" key="2">
    <citation type="submission" date="2021-02" db="EMBL/GenBank/DDBJ databases">
        <authorList>
            <person name="Kimball J.A."/>
            <person name="Haas M.W."/>
            <person name="Macchietto M."/>
            <person name="Kono T."/>
            <person name="Duquette J."/>
            <person name="Shao M."/>
        </authorList>
    </citation>
    <scope>NUCLEOTIDE SEQUENCE</scope>
    <source>
        <tissue evidence="2">Fresh leaf tissue</tissue>
    </source>
</reference>
<evidence type="ECO:0000313" key="2">
    <source>
        <dbReference type="EMBL" id="KAG8095892.1"/>
    </source>
</evidence>
<keyword evidence="3" id="KW-1185">Reference proteome</keyword>
<evidence type="ECO:0000313" key="3">
    <source>
        <dbReference type="Proteomes" id="UP000729402"/>
    </source>
</evidence>
<keyword evidence="1" id="KW-1133">Transmembrane helix</keyword>
<organism evidence="2 3">
    <name type="scientific">Zizania palustris</name>
    <name type="common">Northern wild rice</name>
    <dbReference type="NCBI Taxonomy" id="103762"/>
    <lineage>
        <taxon>Eukaryota</taxon>
        <taxon>Viridiplantae</taxon>
        <taxon>Streptophyta</taxon>
        <taxon>Embryophyta</taxon>
        <taxon>Tracheophyta</taxon>
        <taxon>Spermatophyta</taxon>
        <taxon>Magnoliopsida</taxon>
        <taxon>Liliopsida</taxon>
        <taxon>Poales</taxon>
        <taxon>Poaceae</taxon>
        <taxon>BOP clade</taxon>
        <taxon>Oryzoideae</taxon>
        <taxon>Oryzeae</taxon>
        <taxon>Zizaniinae</taxon>
        <taxon>Zizania</taxon>
    </lineage>
</organism>
<protein>
    <submittedName>
        <fullName evidence="2">Uncharacterized protein</fullName>
    </submittedName>
</protein>
<name>A0A8J6BTH9_ZIZPA</name>
<sequence>MLKSTFWGAWRVKEEVEADGLTATVLFIAVSEWDLLVVVHVLVGLSPVCLLNLYLVLAGFLGGACQCCSPPPRGGRSPCWF</sequence>
<dbReference type="Proteomes" id="UP000729402">
    <property type="component" value="Unassembled WGS sequence"/>
</dbReference>
<dbReference type="AlphaFoldDB" id="A0A8J6BTH9"/>
<evidence type="ECO:0000256" key="1">
    <source>
        <dbReference type="SAM" id="Phobius"/>
    </source>
</evidence>
<accession>A0A8J6BTH9</accession>
<keyword evidence="1" id="KW-0812">Transmembrane</keyword>
<keyword evidence="1" id="KW-0472">Membrane</keyword>
<proteinExistence type="predicted"/>
<feature type="transmembrane region" description="Helical" evidence="1">
    <location>
        <begin position="35"/>
        <end position="57"/>
    </location>
</feature>
<dbReference type="EMBL" id="JAAALK010000079">
    <property type="protein sequence ID" value="KAG8095892.1"/>
    <property type="molecule type" value="Genomic_DNA"/>
</dbReference>